<evidence type="ECO:0000313" key="3">
    <source>
        <dbReference type="Proteomes" id="UP000501466"/>
    </source>
</evidence>
<evidence type="ECO:0000256" key="1">
    <source>
        <dbReference type="SAM" id="Phobius"/>
    </source>
</evidence>
<dbReference type="AlphaFoldDB" id="A0A6F8PJV9"/>
<feature type="transmembrane region" description="Helical" evidence="1">
    <location>
        <begin position="20"/>
        <end position="43"/>
    </location>
</feature>
<proteinExistence type="predicted"/>
<protein>
    <recommendedName>
        <fullName evidence="4">DUF4381 domain-containing protein</fullName>
    </recommendedName>
</protein>
<name>A0A6F8PJV9_9GAMM</name>
<keyword evidence="1" id="KW-0812">Transmembrane</keyword>
<organism evidence="2 3">
    <name type="scientific">Thiosulfativibrio zosterae</name>
    <dbReference type="NCBI Taxonomy" id="2675053"/>
    <lineage>
        <taxon>Bacteria</taxon>
        <taxon>Pseudomonadati</taxon>
        <taxon>Pseudomonadota</taxon>
        <taxon>Gammaproteobacteria</taxon>
        <taxon>Thiotrichales</taxon>
        <taxon>Piscirickettsiaceae</taxon>
        <taxon>Thiosulfativibrio</taxon>
    </lineage>
</organism>
<keyword evidence="1" id="KW-0472">Membrane</keyword>
<keyword evidence="3" id="KW-1185">Reference proteome</keyword>
<gene>
    <name evidence="2" type="ORF">THMIRHAT_01040</name>
</gene>
<sequence length="166" mass="19271">MPNTELIDILLPQDPGFDWVFWLERLLEGLAGLGVLAILIWWLKNLWLPLRLMLQYRILVWRQQRLALPKLLMQCQAWRKASLPFWQTQTDYAQADFKAFGLALDQACYGAQKVGAEVSRETLMDLLGAAAQQAWDLARIDNRLYWRKQWQAIKQGFTAQSGGQHD</sequence>
<evidence type="ECO:0000313" key="2">
    <source>
        <dbReference type="EMBL" id="BBP42358.1"/>
    </source>
</evidence>
<reference evidence="3" key="1">
    <citation type="submission" date="2019-11" db="EMBL/GenBank/DDBJ databases">
        <title>Isolation and characterization of two novel species in the genus Thiomicrorhabdus.</title>
        <authorList>
            <person name="Mochizuki J."/>
            <person name="Kojima H."/>
            <person name="Fukui M."/>
        </authorList>
    </citation>
    <scope>NUCLEOTIDE SEQUENCE [LARGE SCALE GENOMIC DNA]</scope>
    <source>
        <strain evidence="3">AkT22</strain>
    </source>
</reference>
<dbReference type="KEGG" id="tzo:THMIRHAT_01040"/>
<dbReference type="RefSeq" id="WP_173289712.1">
    <property type="nucleotide sequence ID" value="NZ_AP021888.1"/>
</dbReference>
<keyword evidence="1" id="KW-1133">Transmembrane helix</keyword>
<evidence type="ECO:0008006" key="4">
    <source>
        <dbReference type="Google" id="ProtNLM"/>
    </source>
</evidence>
<accession>A0A6F8PJV9</accession>
<dbReference type="EMBL" id="AP021888">
    <property type="protein sequence ID" value="BBP42358.1"/>
    <property type="molecule type" value="Genomic_DNA"/>
</dbReference>
<dbReference type="Proteomes" id="UP000501466">
    <property type="component" value="Chromosome"/>
</dbReference>